<sequence>MFQDVENRLKQAQVLVHEALDLSLSLFQSGQVDKASLTKVWSGFVSDLFGYIKVKSKETKHNVLAWIKFPL</sequence>
<reference evidence="1" key="1">
    <citation type="submission" date="2022-03" db="EMBL/GenBank/DDBJ databases">
        <title>Draft Genome Sequence of Firmicute Strain S0AB, a Heterotrophic Iron/Sulfur-Oxidizing Extreme Acidophile.</title>
        <authorList>
            <person name="Vergara E."/>
            <person name="Pakostova E."/>
            <person name="Johnson D.B."/>
            <person name="Holmes D.S."/>
        </authorList>
    </citation>
    <scope>NUCLEOTIDE SEQUENCE</scope>
    <source>
        <strain evidence="1">S0AB</strain>
    </source>
</reference>
<comment type="caution">
    <text evidence="1">The sequence shown here is derived from an EMBL/GenBank/DDBJ whole genome shotgun (WGS) entry which is preliminary data.</text>
</comment>
<keyword evidence="2" id="KW-1185">Reference proteome</keyword>
<dbReference type="Proteomes" id="UP001139263">
    <property type="component" value="Unassembled WGS sequence"/>
</dbReference>
<accession>A0A9X2AE02</accession>
<protein>
    <submittedName>
        <fullName evidence="1">Uncharacterized protein</fullName>
    </submittedName>
</protein>
<name>A0A9X2AE02_9BACL</name>
<evidence type="ECO:0000313" key="2">
    <source>
        <dbReference type="Proteomes" id="UP001139263"/>
    </source>
</evidence>
<evidence type="ECO:0000313" key="1">
    <source>
        <dbReference type="EMBL" id="MCI0182832.1"/>
    </source>
</evidence>
<dbReference type="EMBL" id="JALBUF010000002">
    <property type="protein sequence ID" value="MCI0182832.1"/>
    <property type="molecule type" value="Genomic_DNA"/>
</dbReference>
<organism evidence="1 2">
    <name type="scientific">Sulfoacidibacillus ferrooxidans</name>
    <dbReference type="NCBI Taxonomy" id="2005001"/>
    <lineage>
        <taxon>Bacteria</taxon>
        <taxon>Bacillati</taxon>
        <taxon>Bacillota</taxon>
        <taxon>Bacilli</taxon>
        <taxon>Bacillales</taxon>
        <taxon>Alicyclobacillaceae</taxon>
        <taxon>Sulfoacidibacillus</taxon>
    </lineage>
</organism>
<dbReference type="RefSeq" id="WP_241712435.1">
    <property type="nucleotide sequence ID" value="NZ_JALBUF010000002.1"/>
</dbReference>
<proteinExistence type="predicted"/>
<dbReference type="AlphaFoldDB" id="A0A9X2AE02"/>
<gene>
    <name evidence="1" type="ORF">MM817_01101</name>
</gene>